<organism evidence="1 2">
    <name type="scientific">Naganishia adeliensis</name>
    <dbReference type="NCBI Taxonomy" id="92952"/>
    <lineage>
        <taxon>Eukaryota</taxon>
        <taxon>Fungi</taxon>
        <taxon>Dikarya</taxon>
        <taxon>Basidiomycota</taxon>
        <taxon>Agaricomycotina</taxon>
        <taxon>Tremellomycetes</taxon>
        <taxon>Filobasidiales</taxon>
        <taxon>Filobasidiaceae</taxon>
        <taxon>Naganishia</taxon>
    </lineage>
</organism>
<evidence type="ECO:0000313" key="2">
    <source>
        <dbReference type="Proteomes" id="UP001230649"/>
    </source>
</evidence>
<reference evidence="1" key="1">
    <citation type="submission" date="2023-04" db="EMBL/GenBank/DDBJ databases">
        <title>Draft Genome sequencing of Naganishia species isolated from polar environments using Oxford Nanopore Technology.</title>
        <authorList>
            <person name="Leo P."/>
            <person name="Venkateswaran K."/>
        </authorList>
    </citation>
    <scope>NUCLEOTIDE SEQUENCE</scope>
    <source>
        <strain evidence="1">MNA-CCFEE 5262</strain>
    </source>
</reference>
<dbReference type="Proteomes" id="UP001230649">
    <property type="component" value="Unassembled WGS sequence"/>
</dbReference>
<dbReference type="EMBL" id="JASBWS010000006">
    <property type="protein sequence ID" value="KAJ9115259.1"/>
    <property type="molecule type" value="Genomic_DNA"/>
</dbReference>
<evidence type="ECO:0000313" key="1">
    <source>
        <dbReference type="EMBL" id="KAJ9115259.1"/>
    </source>
</evidence>
<comment type="caution">
    <text evidence="1">The sequence shown here is derived from an EMBL/GenBank/DDBJ whole genome shotgun (WGS) entry which is preliminary data.</text>
</comment>
<name>A0ACC2WVU1_9TREE</name>
<protein>
    <submittedName>
        <fullName evidence="1">Uncharacterized protein</fullName>
    </submittedName>
</protein>
<proteinExistence type="predicted"/>
<gene>
    <name evidence="1" type="ORF">QFC20_001126</name>
</gene>
<accession>A0ACC2WVU1</accession>
<keyword evidence="2" id="KW-1185">Reference proteome</keyword>
<sequence length="672" mass="75891">MSTETLPPKEQETQNGKATPAEANMDPPTVTTKLNGGDAPSKQGRTFALQHKLPRLPVPPLKDTCERYLRALQGLQDEEEHAQTQQVVAEFCKPGGEGEKWQKKLEDYSEGVDSYVEEFWFPGVCRFESYFIHDLRNELLEPDTIRGTPLDMGQYKRLFGTSRVPTHNGCRMDITEDSKHIVVLRRGQMYWFDCLDDKNRPLLNDREILKNLEAIVEDGDQTSALEVAQNAIGLLTTENRKIWSDLRNSILKSNKNNAECLAVVDSALFIVCLDDGKAKDLSELCGNFLCGTYDLQQGVQVGTCTNRWYDKSINPATPSFFKAKLSPYSKSYKPKPGEEVPEAREEWETMPRKLQWKLTPEIRAGVRFAETRISDLICQNDSQALEFKGYGKNFITRHGFSPDAFVQMAFQAAYYGLYGRVESTYEPAMTKAFLHGRTEAIRTVQPESVEFVKRHTVLTKECSQGLGQDRHMYAMYCLAQREIEKTHANRKTLPDIFTDPGYSTLSTSVLSTSNCGNPALRVSLMNETCQVKRKMPNDLSSQLFGFGPVTPDGQGIGYIIKDEGISVCASSKHLQTRRFLDNLESYLYEIQRMLIQTWKQANDRSDSFVDHSGTVRDARTGKAIEVVLWDDGNDAEDKLVAGFGFYDAGVDMIQAQRTRKHVVGKTLRTSAL</sequence>